<evidence type="ECO:0000313" key="1">
    <source>
        <dbReference type="EMBL" id="RKR84715.1"/>
    </source>
</evidence>
<accession>A0A495J6U5</accession>
<comment type="caution">
    <text evidence="1">The sequence shown here is derived from an EMBL/GenBank/DDBJ whole genome shotgun (WGS) entry which is preliminary data.</text>
</comment>
<proteinExistence type="predicted"/>
<dbReference type="Proteomes" id="UP000268007">
    <property type="component" value="Unassembled WGS sequence"/>
</dbReference>
<reference evidence="1 2" key="1">
    <citation type="submission" date="2018-10" db="EMBL/GenBank/DDBJ databases">
        <title>Genomic Encyclopedia of Archaeal and Bacterial Type Strains, Phase II (KMG-II): from individual species to whole genera.</title>
        <authorList>
            <person name="Goeker M."/>
        </authorList>
    </citation>
    <scope>NUCLEOTIDE SEQUENCE [LARGE SCALE GENOMIC DNA]</scope>
    <source>
        <strain evidence="1 2">DSM 18602</strain>
    </source>
</reference>
<gene>
    <name evidence="1" type="ORF">BDD43_4966</name>
</gene>
<dbReference type="RefSeq" id="WP_121200529.1">
    <property type="nucleotide sequence ID" value="NZ_RBKU01000001.1"/>
</dbReference>
<name>A0A495J6U5_9SPHI</name>
<dbReference type="OrthoDB" id="796443at2"/>
<keyword evidence="2" id="KW-1185">Reference proteome</keyword>
<sequence length="88" mass="10327">MEILQANMLNIIREKCSSGWSLEVFGNHIIVNVLRKEDNFRPVFALVKQTITRCVKEHFPERNDDVLFEVRNGSWNCSFKIVKTLFGR</sequence>
<protein>
    <submittedName>
        <fullName evidence="1">Uncharacterized protein</fullName>
    </submittedName>
</protein>
<dbReference type="EMBL" id="RBKU01000001">
    <property type="protein sequence ID" value="RKR84715.1"/>
    <property type="molecule type" value="Genomic_DNA"/>
</dbReference>
<organism evidence="1 2">
    <name type="scientific">Mucilaginibacter gracilis</name>
    <dbReference type="NCBI Taxonomy" id="423350"/>
    <lineage>
        <taxon>Bacteria</taxon>
        <taxon>Pseudomonadati</taxon>
        <taxon>Bacteroidota</taxon>
        <taxon>Sphingobacteriia</taxon>
        <taxon>Sphingobacteriales</taxon>
        <taxon>Sphingobacteriaceae</taxon>
        <taxon>Mucilaginibacter</taxon>
    </lineage>
</organism>
<dbReference type="AlphaFoldDB" id="A0A495J6U5"/>
<evidence type="ECO:0000313" key="2">
    <source>
        <dbReference type="Proteomes" id="UP000268007"/>
    </source>
</evidence>